<dbReference type="Proteomes" id="UP000261811">
    <property type="component" value="Unassembled WGS sequence"/>
</dbReference>
<accession>A0A372JBA6</accession>
<sequence>MPTDPSVDQQGAFEAGETAIRVAAFTSSFGFHGYTAELVDVLPTGDQIVRDCLSALPITLDQVHRVPSRDGLPAMRASRRAKNLVCAAAHHLPDLRDPALAEQLRAWIAAKPNLV</sequence>
<keyword evidence="2" id="KW-1185">Reference proteome</keyword>
<evidence type="ECO:0000313" key="1">
    <source>
        <dbReference type="EMBL" id="RFU37291.1"/>
    </source>
</evidence>
<name>A0A372JBA6_9ACTN</name>
<organism evidence="1 2">
    <name type="scientific">Actinomadura logoneensis</name>
    <dbReference type="NCBI Taxonomy" id="2293572"/>
    <lineage>
        <taxon>Bacteria</taxon>
        <taxon>Bacillati</taxon>
        <taxon>Actinomycetota</taxon>
        <taxon>Actinomycetes</taxon>
        <taxon>Streptosporangiales</taxon>
        <taxon>Thermomonosporaceae</taxon>
        <taxon>Actinomadura</taxon>
    </lineage>
</organism>
<reference evidence="1 2" key="1">
    <citation type="submission" date="2018-08" db="EMBL/GenBank/DDBJ databases">
        <title>Actinomadura jelena sp. nov., a novel Actinomycete isolated from soil in Chad.</title>
        <authorList>
            <person name="Shi L."/>
        </authorList>
    </citation>
    <scope>NUCLEOTIDE SEQUENCE [LARGE SCALE GENOMIC DNA]</scope>
    <source>
        <strain evidence="1 2">NEAU-G17</strain>
    </source>
</reference>
<dbReference type="AlphaFoldDB" id="A0A372JBA6"/>
<dbReference type="EMBL" id="QURH01000986">
    <property type="protein sequence ID" value="RFU37291.1"/>
    <property type="molecule type" value="Genomic_DNA"/>
</dbReference>
<protein>
    <submittedName>
        <fullName evidence="1">Uncharacterized protein</fullName>
    </submittedName>
</protein>
<gene>
    <name evidence="1" type="ORF">DZF91_33645</name>
</gene>
<proteinExistence type="predicted"/>
<evidence type="ECO:0000313" key="2">
    <source>
        <dbReference type="Proteomes" id="UP000261811"/>
    </source>
</evidence>
<comment type="caution">
    <text evidence="1">The sequence shown here is derived from an EMBL/GenBank/DDBJ whole genome shotgun (WGS) entry which is preliminary data.</text>
</comment>